<organism evidence="1 2">
    <name type="scientific">Azorhizophilus paspali</name>
    <name type="common">Azotobacter paspali</name>
    <dbReference type="NCBI Taxonomy" id="69963"/>
    <lineage>
        <taxon>Bacteria</taxon>
        <taxon>Pseudomonadati</taxon>
        <taxon>Pseudomonadota</taxon>
        <taxon>Gammaproteobacteria</taxon>
        <taxon>Pseudomonadales</taxon>
        <taxon>Pseudomonadaceae</taxon>
        <taxon>Azorhizophilus</taxon>
    </lineage>
</organism>
<sequence length="93" mass="10410">MADVIDQANERAEEILQKPAMITAIIKACYQGGTYMARSAGFMQTASCTYFTEVAARNLAAKLWPGHTLQRLDREEVVDSVEHWFALLEELCA</sequence>
<evidence type="ECO:0000313" key="1">
    <source>
        <dbReference type="EMBL" id="MFC0708855.1"/>
    </source>
</evidence>
<name>A0ABV6SKI7_AZOPA</name>
<comment type="caution">
    <text evidence="1">The sequence shown here is derived from an EMBL/GenBank/DDBJ whole genome shotgun (WGS) entry which is preliminary data.</text>
</comment>
<keyword evidence="2" id="KW-1185">Reference proteome</keyword>
<protein>
    <submittedName>
        <fullName evidence="1">Uncharacterized protein</fullName>
    </submittedName>
</protein>
<proteinExistence type="predicted"/>
<reference evidence="1 2" key="1">
    <citation type="submission" date="2024-09" db="EMBL/GenBank/DDBJ databases">
        <authorList>
            <person name="Sun Q."/>
            <person name="Mori K."/>
        </authorList>
    </citation>
    <scope>NUCLEOTIDE SEQUENCE [LARGE SCALE GENOMIC DNA]</scope>
    <source>
        <strain evidence="1 2">NCAIM B.01794</strain>
    </source>
</reference>
<accession>A0ABV6SKI7</accession>
<dbReference type="Proteomes" id="UP001589891">
    <property type="component" value="Unassembled WGS sequence"/>
</dbReference>
<gene>
    <name evidence="1" type="ORF">ACFFGX_04350</name>
</gene>
<evidence type="ECO:0000313" key="2">
    <source>
        <dbReference type="Proteomes" id="UP001589891"/>
    </source>
</evidence>
<dbReference type="RefSeq" id="WP_376943203.1">
    <property type="nucleotide sequence ID" value="NZ_JBHLSS010000028.1"/>
</dbReference>
<dbReference type="EMBL" id="JBHLSS010000028">
    <property type="protein sequence ID" value="MFC0708855.1"/>
    <property type="molecule type" value="Genomic_DNA"/>
</dbReference>